<accession>A0ACD0P2R0</accession>
<dbReference type="EMBL" id="KZ819785">
    <property type="protein sequence ID" value="PWN52297.1"/>
    <property type="molecule type" value="Genomic_DNA"/>
</dbReference>
<name>A0ACD0P2R0_9BASI</name>
<evidence type="ECO:0000313" key="1">
    <source>
        <dbReference type="EMBL" id="PWN52297.1"/>
    </source>
</evidence>
<dbReference type="Proteomes" id="UP000245626">
    <property type="component" value="Unassembled WGS sequence"/>
</dbReference>
<keyword evidence="2" id="KW-1185">Reference proteome</keyword>
<reference evidence="1 2" key="1">
    <citation type="journal article" date="2018" name="Mol. Biol. Evol.">
        <title>Broad Genomic Sampling Reveals a Smut Pathogenic Ancestry of the Fungal Clade Ustilaginomycotina.</title>
        <authorList>
            <person name="Kijpornyongpan T."/>
            <person name="Mondo S.J."/>
            <person name="Barry K."/>
            <person name="Sandor L."/>
            <person name="Lee J."/>
            <person name="Lipzen A."/>
            <person name="Pangilinan J."/>
            <person name="LaButti K."/>
            <person name="Hainaut M."/>
            <person name="Henrissat B."/>
            <person name="Grigoriev I.V."/>
            <person name="Spatafora J.W."/>
            <person name="Aime M.C."/>
        </authorList>
    </citation>
    <scope>NUCLEOTIDE SEQUENCE [LARGE SCALE GENOMIC DNA]</scope>
    <source>
        <strain evidence="1 2">SA 807</strain>
    </source>
</reference>
<proteinExistence type="predicted"/>
<gene>
    <name evidence="1" type="ORF">IE53DRAFT_312376</name>
</gene>
<sequence length="399" mass="44524">MPAARQALNRKKRAGPPGVPAGRGGVAGHIKVSSTKNLEEATPEIPLGKALASTEKKTRDGAIRSLAAFLAKKGTEPLPPVEMAKLWKGIFYCFWMSDKPVIQQALAQELSDLVLLIPSPSGEEGASDEGSIPALRCSPRARSGLAFVEGFWDTMIREWNGIDRLRLDKFYMLLRRFLNAAFRLLASEDWEENALFQFSFILEKPGGPLCSPNDLKVPDSIVYHLSDIYMEELEKAVGWYEQQKAASTSIRGTVPVVELLEPFIRALATCHSGPIYERLLSGVIRPFLDDCLLAQRKETGQKEKPKKGRKGKQTEEVEEEELSYPKVLAFSKTPQVSGEDDEDDDDTERDASAASTPRALRAAVYRKLFEAASKPDSAEPRRRKLYALWTEEQDRLNEE</sequence>
<protein>
    <submittedName>
        <fullName evidence="1">Nop52-domain-containing protein</fullName>
    </submittedName>
</protein>
<evidence type="ECO:0000313" key="2">
    <source>
        <dbReference type="Proteomes" id="UP000245626"/>
    </source>
</evidence>
<organism evidence="1 2">
    <name type="scientific">Violaceomyces palustris</name>
    <dbReference type="NCBI Taxonomy" id="1673888"/>
    <lineage>
        <taxon>Eukaryota</taxon>
        <taxon>Fungi</taxon>
        <taxon>Dikarya</taxon>
        <taxon>Basidiomycota</taxon>
        <taxon>Ustilaginomycotina</taxon>
        <taxon>Ustilaginomycetes</taxon>
        <taxon>Violaceomycetales</taxon>
        <taxon>Violaceomycetaceae</taxon>
        <taxon>Violaceomyces</taxon>
    </lineage>
</organism>